<evidence type="ECO:0000313" key="1">
    <source>
        <dbReference type="EMBL" id="PSR88528.1"/>
    </source>
</evidence>
<evidence type="ECO:0000313" key="2">
    <source>
        <dbReference type="Proteomes" id="UP000241462"/>
    </source>
</evidence>
<dbReference type="AlphaFoldDB" id="A0A2T3AA26"/>
<name>A0A2T3AA26_9PEZI</name>
<protein>
    <submittedName>
        <fullName evidence="1">Uncharacterized protein</fullName>
    </submittedName>
</protein>
<organism evidence="1 2">
    <name type="scientific">Coniella lustricola</name>
    <dbReference type="NCBI Taxonomy" id="2025994"/>
    <lineage>
        <taxon>Eukaryota</taxon>
        <taxon>Fungi</taxon>
        <taxon>Dikarya</taxon>
        <taxon>Ascomycota</taxon>
        <taxon>Pezizomycotina</taxon>
        <taxon>Sordariomycetes</taxon>
        <taxon>Sordariomycetidae</taxon>
        <taxon>Diaporthales</taxon>
        <taxon>Schizoparmaceae</taxon>
        <taxon>Coniella</taxon>
    </lineage>
</organism>
<reference evidence="1 2" key="1">
    <citation type="journal article" date="2018" name="Mycol. Prog.">
        <title>Coniella lustricola, a new species from submerged detritus.</title>
        <authorList>
            <person name="Raudabaugh D.B."/>
            <person name="Iturriaga T."/>
            <person name="Carver A."/>
            <person name="Mondo S."/>
            <person name="Pangilinan J."/>
            <person name="Lipzen A."/>
            <person name="He G."/>
            <person name="Amirebrahimi M."/>
            <person name="Grigoriev I.V."/>
            <person name="Miller A.N."/>
        </authorList>
    </citation>
    <scope>NUCLEOTIDE SEQUENCE [LARGE SCALE GENOMIC DNA]</scope>
    <source>
        <strain evidence="1 2">B22-T-1</strain>
    </source>
</reference>
<dbReference type="InParanoid" id="A0A2T3AA26"/>
<gene>
    <name evidence="1" type="ORF">BD289DRAFT_233887</name>
</gene>
<sequence length="206" mass="22668">MPLRLCTLQDRTISDHLPGRRVLDPVPWACQCFASACNSSLARVPALVRTQNPRNRKSLLGRPGPVLLAAESHGHCHAGYISCESPSFPYPRYLVASSCPPHPVSLFLLCLRLRGALGLDHGLDITSLQSCLRFFPYFPAVFLRQLARTSRSQPATSSSAVLNAHFCSPRRSLYALCFSSAQKEKTAISLPRLRLGSLRAVAWVSK</sequence>
<dbReference type="Proteomes" id="UP000241462">
    <property type="component" value="Unassembled WGS sequence"/>
</dbReference>
<dbReference type="EMBL" id="KZ678428">
    <property type="protein sequence ID" value="PSR88528.1"/>
    <property type="molecule type" value="Genomic_DNA"/>
</dbReference>
<accession>A0A2T3AA26</accession>
<proteinExistence type="predicted"/>
<keyword evidence="2" id="KW-1185">Reference proteome</keyword>